<dbReference type="PANTHER" id="PTHR13789">
    <property type="entry name" value="MONOOXYGENASE"/>
    <property type="match status" value="1"/>
</dbReference>
<name>A0A3P8IQT6_RAOTE</name>
<evidence type="ECO:0000313" key="4">
    <source>
        <dbReference type="EMBL" id="VDR24549.1"/>
    </source>
</evidence>
<dbReference type="GO" id="GO:0043731">
    <property type="term" value="F:6-hydroxynicotinate 3-monooxygenase activity"/>
    <property type="evidence" value="ECO:0007669"/>
    <property type="project" value="UniProtKB-EC"/>
</dbReference>
<dbReference type="InterPro" id="IPR036188">
    <property type="entry name" value="FAD/NAD-bd_sf"/>
</dbReference>
<evidence type="ECO:0000256" key="2">
    <source>
        <dbReference type="ARBA" id="ARBA00023033"/>
    </source>
</evidence>
<feature type="domain" description="FAD-binding" evidence="3">
    <location>
        <begin position="3"/>
        <end position="347"/>
    </location>
</feature>
<reference evidence="4 5" key="1">
    <citation type="submission" date="2018-12" db="EMBL/GenBank/DDBJ databases">
        <authorList>
            <consortium name="Pathogen Informatics"/>
        </authorList>
    </citation>
    <scope>NUCLEOTIDE SEQUENCE [LARGE SCALE GENOMIC DNA]</scope>
    <source>
        <strain evidence="4 5">NCTC13098</strain>
    </source>
</reference>
<dbReference type="Gene3D" id="3.50.50.60">
    <property type="entry name" value="FAD/NAD(P)-binding domain"/>
    <property type="match status" value="1"/>
</dbReference>
<dbReference type="GO" id="GO:0071949">
    <property type="term" value="F:FAD binding"/>
    <property type="evidence" value="ECO:0007669"/>
    <property type="project" value="InterPro"/>
</dbReference>
<dbReference type="PANTHER" id="PTHR13789:SF309">
    <property type="entry name" value="PUTATIVE (AFU_ORTHOLOGUE AFUA_6G14510)-RELATED"/>
    <property type="match status" value="1"/>
</dbReference>
<dbReference type="PRINTS" id="PR00420">
    <property type="entry name" value="RNGMNOXGNASE"/>
</dbReference>
<keyword evidence="1 4" id="KW-0560">Oxidoreductase</keyword>
<dbReference type="AlphaFoldDB" id="A0A3P8IQT6"/>
<evidence type="ECO:0000256" key="1">
    <source>
        <dbReference type="ARBA" id="ARBA00023002"/>
    </source>
</evidence>
<proteinExistence type="predicted"/>
<dbReference type="EMBL" id="LR131271">
    <property type="protein sequence ID" value="VDR24549.1"/>
    <property type="molecule type" value="Genomic_DNA"/>
</dbReference>
<evidence type="ECO:0000259" key="3">
    <source>
        <dbReference type="Pfam" id="PF01494"/>
    </source>
</evidence>
<accession>A0A3P8IQT6</accession>
<dbReference type="InterPro" id="IPR002938">
    <property type="entry name" value="FAD-bd"/>
</dbReference>
<evidence type="ECO:0000313" key="5">
    <source>
        <dbReference type="Proteomes" id="UP000274346"/>
    </source>
</evidence>
<dbReference type="SUPFAM" id="SSF54373">
    <property type="entry name" value="FAD-linked reductases, C-terminal domain"/>
    <property type="match status" value="1"/>
</dbReference>
<dbReference type="Pfam" id="PF01494">
    <property type="entry name" value="FAD_binding_3"/>
    <property type="match status" value="1"/>
</dbReference>
<dbReference type="SUPFAM" id="SSF51905">
    <property type="entry name" value="FAD/NAD(P)-binding domain"/>
    <property type="match status" value="1"/>
</dbReference>
<protein>
    <submittedName>
        <fullName evidence="4">6-hydroxynicotinate 3-monooxygenase</fullName>
        <ecNumber evidence="4">1.14.13.114</ecNumber>
    </submittedName>
</protein>
<dbReference type="RefSeq" id="WP_128877144.1">
    <property type="nucleotide sequence ID" value="NZ_JADCSX010000026.1"/>
</dbReference>
<dbReference type="InterPro" id="IPR050493">
    <property type="entry name" value="FAD-dep_Monooxygenase_BioMet"/>
</dbReference>
<dbReference type="Proteomes" id="UP000274346">
    <property type="component" value="Chromosome"/>
</dbReference>
<keyword evidence="2 4" id="KW-0503">Monooxygenase</keyword>
<sequence length="388" mass="43141">MARIAIVGAGMGGLAFASVMRNGQHQVTIYEQASELAELGAGISLWANGTRLFEEMGIAEQMAARSCETEMAFFRNEDGSVAGSQPLARENWYRNEYGYPYYGAFRTHLQSALLDVIGKQTIRLNKQLVRLEEADDEIILHWADGSRDSADLVVGADGIKSVVRQYVSPDASPVFTGNSAFRGLAKTAELDLLPEPRSFTDWMGNGMHVLNFPVGKNFEYQTIVVFMDGPEKWPDESWRVPADAKRVRSHFTGWHPAVGQLLEHVNLAERWGMFQVSQMSSWHRGRSVLIGDAAHGMMPHHGQGAISSFEDAVALAHILNDSATTSIAGGLERYEQERKGRGEKIQQSSRRLNDCLHLPAGQDRARRNAVLNSLEQHFSWLHSYKIGV</sequence>
<dbReference type="KEGG" id="rtg:NCTC13098_00843"/>
<dbReference type="EC" id="1.14.13.114" evidence="4"/>
<gene>
    <name evidence="4" type="ORF">NCTC13098_00843</name>
</gene>
<organism evidence="4 5">
    <name type="scientific">Raoultella terrigena</name>
    <name type="common">Klebsiella terrigena</name>
    <dbReference type="NCBI Taxonomy" id="577"/>
    <lineage>
        <taxon>Bacteria</taxon>
        <taxon>Pseudomonadati</taxon>
        <taxon>Pseudomonadota</taxon>
        <taxon>Gammaproteobacteria</taxon>
        <taxon>Enterobacterales</taxon>
        <taxon>Enterobacteriaceae</taxon>
        <taxon>Klebsiella/Raoultella group</taxon>
        <taxon>Raoultella</taxon>
    </lineage>
</organism>